<dbReference type="PROSITE" id="PS51186">
    <property type="entry name" value="GNAT"/>
    <property type="match status" value="1"/>
</dbReference>
<evidence type="ECO:0000313" key="2">
    <source>
        <dbReference type="EMBL" id="MBW7456064.1"/>
    </source>
</evidence>
<gene>
    <name evidence="2" type="ORF">K0U00_18715</name>
</gene>
<accession>A0ABS7C573</accession>
<dbReference type="Gene3D" id="3.40.630.30">
    <property type="match status" value="1"/>
</dbReference>
<dbReference type="InterPro" id="IPR000182">
    <property type="entry name" value="GNAT_dom"/>
</dbReference>
<dbReference type="RefSeq" id="WP_210037519.1">
    <property type="nucleotide sequence ID" value="NZ_JBHLVU010000004.1"/>
</dbReference>
<evidence type="ECO:0000259" key="1">
    <source>
        <dbReference type="PROSITE" id="PS51186"/>
    </source>
</evidence>
<reference evidence="2 3" key="1">
    <citation type="submission" date="2021-07" db="EMBL/GenBank/DDBJ databases">
        <title>Paenibacillus radiodurans sp. nov., isolated from the southeastern edge of Tengger Desert.</title>
        <authorList>
            <person name="Zhang G."/>
        </authorList>
    </citation>
    <scope>NUCLEOTIDE SEQUENCE [LARGE SCALE GENOMIC DNA]</scope>
    <source>
        <strain evidence="2 3">CCM 7311</strain>
    </source>
</reference>
<dbReference type="PANTHER" id="PTHR43415">
    <property type="entry name" value="SPERMIDINE N(1)-ACETYLTRANSFERASE"/>
    <property type="match status" value="1"/>
</dbReference>
<organism evidence="2 3">
    <name type="scientific">Paenibacillus sepulcri</name>
    <dbReference type="NCBI Taxonomy" id="359917"/>
    <lineage>
        <taxon>Bacteria</taxon>
        <taxon>Bacillati</taxon>
        <taxon>Bacillota</taxon>
        <taxon>Bacilli</taxon>
        <taxon>Bacillales</taxon>
        <taxon>Paenibacillaceae</taxon>
        <taxon>Paenibacillus</taxon>
    </lineage>
</organism>
<dbReference type="Pfam" id="PF13302">
    <property type="entry name" value="Acetyltransf_3"/>
    <property type="match status" value="1"/>
</dbReference>
<dbReference type="SUPFAM" id="SSF55729">
    <property type="entry name" value="Acyl-CoA N-acyltransferases (Nat)"/>
    <property type="match status" value="1"/>
</dbReference>
<keyword evidence="3" id="KW-1185">Reference proteome</keyword>
<protein>
    <submittedName>
        <fullName evidence="2">GNAT family N-acetyltransferase</fullName>
    </submittedName>
</protein>
<name>A0ABS7C573_9BACL</name>
<evidence type="ECO:0000313" key="3">
    <source>
        <dbReference type="Proteomes" id="UP001519887"/>
    </source>
</evidence>
<dbReference type="PANTHER" id="PTHR43415:SF5">
    <property type="entry name" value="ACETYLTRANSFERASE"/>
    <property type="match status" value="1"/>
</dbReference>
<comment type="caution">
    <text evidence="2">The sequence shown here is derived from an EMBL/GenBank/DDBJ whole genome shotgun (WGS) entry which is preliminary data.</text>
</comment>
<sequence length="192" mass="22273">MVENIWTGSKVRLRSIVPGDWEKFHHNDYDTETARLCDVTHFPRSEEGTRSWADNQASLGPDNDNIMLAIETHEGELIGSINTHSCDARHGTFKYGVAIFREHWRKGYAAEAVRLLLRYYFEELRYQKATAHVYAFNESSKALQEHLGFQQEGRLRNMLFTKGQHYDELVYGLLRSEYDQLKKIGNLADKSS</sequence>
<dbReference type="EMBL" id="JAHZIK010000491">
    <property type="protein sequence ID" value="MBW7456064.1"/>
    <property type="molecule type" value="Genomic_DNA"/>
</dbReference>
<dbReference type="InterPro" id="IPR016181">
    <property type="entry name" value="Acyl_CoA_acyltransferase"/>
</dbReference>
<dbReference type="Proteomes" id="UP001519887">
    <property type="component" value="Unassembled WGS sequence"/>
</dbReference>
<proteinExistence type="predicted"/>
<feature type="domain" description="N-acetyltransferase" evidence="1">
    <location>
        <begin position="11"/>
        <end position="176"/>
    </location>
</feature>